<feature type="domain" description="Transposase Tc1-like" evidence="1">
    <location>
        <begin position="93"/>
        <end position="161"/>
    </location>
</feature>
<dbReference type="GO" id="GO:0015074">
    <property type="term" value="P:DNA integration"/>
    <property type="evidence" value="ECO:0007669"/>
    <property type="project" value="InterPro"/>
</dbReference>
<reference evidence="4" key="1">
    <citation type="submission" date="2013-03" db="EMBL/GenBank/DDBJ databases">
        <authorList>
            <person name="Jeffery W."/>
            <person name="Warren W."/>
            <person name="Wilson R.K."/>
        </authorList>
    </citation>
    <scope>NUCLEOTIDE SEQUENCE</scope>
    <source>
        <strain evidence="4">female</strain>
    </source>
</reference>
<dbReference type="InterPro" id="IPR047655">
    <property type="entry name" value="Transpos_IS630-like"/>
</dbReference>
<accession>A0A3B1J6D3</accession>
<reference evidence="3" key="4">
    <citation type="submission" date="2025-09" db="UniProtKB">
        <authorList>
            <consortium name="Ensembl"/>
        </authorList>
    </citation>
    <scope>IDENTIFICATION</scope>
</reference>
<reference evidence="4" key="2">
    <citation type="journal article" date="2014" name="Nat. Commun.">
        <title>The cavefish genome reveals candidate genes for eye loss.</title>
        <authorList>
            <person name="McGaugh S.E."/>
            <person name="Gross J.B."/>
            <person name="Aken B."/>
            <person name="Blin M."/>
            <person name="Borowsky R."/>
            <person name="Chalopin D."/>
            <person name="Hinaux H."/>
            <person name="Jeffery W.R."/>
            <person name="Keene A."/>
            <person name="Ma L."/>
            <person name="Minx P."/>
            <person name="Murphy D."/>
            <person name="O'Quin K.E."/>
            <person name="Retaux S."/>
            <person name="Rohner N."/>
            <person name="Searle S.M."/>
            <person name="Stahl B.A."/>
            <person name="Tabin C."/>
            <person name="Volff J.N."/>
            <person name="Yoshizawa M."/>
            <person name="Warren W.C."/>
        </authorList>
    </citation>
    <scope>NUCLEOTIDE SEQUENCE [LARGE SCALE GENOMIC DNA]</scope>
    <source>
        <strain evidence="4">female</strain>
    </source>
</reference>
<dbReference type="Pfam" id="PF13358">
    <property type="entry name" value="DDE_3"/>
    <property type="match status" value="1"/>
</dbReference>
<evidence type="ECO:0000259" key="2">
    <source>
        <dbReference type="Pfam" id="PF13358"/>
    </source>
</evidence>
<dbReference type="InterPro" id="IPR036397">
    <property type="entry name" value="RNaseH_sf"/>
</dbReference>
<dbReference type="NCBIfam" id="NF033545">
    <property type="entry name" value="transpos_IS630"/>
    <property type="match status" value="1"/>
</dbReference>
<evidence type="ECO:0000259" key="1">
    <source>
        <dbReference type="Pfam" id="PF01498"/>
    </source>
</evidence>
<dbReference type="GO" id="GO:0006313">
    <property type="term" value="P:DNA transposition"/>
    <property type="evidence" value="ECO:0007669"/>
    <property type="project" value="InterPro"/>
</dbReference>
<dbReference type="Pfam" id="PF01498">
    <property type="entry name" value="HTH_Tnp_Tc3_2"/>
    <property type="match status" value="1"/>
</dbReference>
<dbReference type="AlphaFoldDB" id="A0A3B1J6D3"/>
<organism evidence="3 4">
    <name type="scientific">Astyanax mexicanus</name>
    <name type="common">Blind cave fish</name>
    <name type="synonym">Astyanax fasciatus mexicanus</name>
    <dbReference type="NCBI Taxonomy" id="7994"/>
    <lineage>
        <taxon>Eukaryota</taxon>
        <taxon>Metazoa</taxon>
        <taxon>Chordata</taxon>
        <taxon>Craniata</taxon>
        <taxon>Vertebrata</taxon>
        <taxon>Euteleostomi</taxon>
        <taxon>Actinopterygii</taxon>
        <taxon>Neopterygii</taxon>
        <taxon>Teleostei</taxon>
        <taxon>Ostariophysi</taxon>
        <taxon>Characiformes</taxon>
        <taxon>Characoidei</taxon>
        <taxon>Acestrorhamphidae</taxon>
        <taxon>Acestrorhamphinae</taxon>
        <taxon>Astyanax</taxon>
    </lineage>
</organism>
<evidence type="ECO:0008006" key="5">
    <source>
        <dbReference type="Google" id="ProtNLM"/>
    </source>
</evidence>
<dbReference type="Ensembl" id="ENSAMXT00000048194.1">
    <property type="protein sequence ID" value="ENSAMXP00000037798.1"/>
    <property type="gene ID" value="ENSAMXG00000041044.1"/>
</dbReference>
<dbReference type="GeneTree" id="ENSGT01150000286933"/>
<dbReference type="PANTHER" id="PTHR23022">
    <property type="entry name" value="TRANSPOSABLE ELEMENT-RELATED"/>
    <property type="match status" value="1"/>
</dbReference>
<keyword evidence="4" id="KW-1185">Reference proteome</keyword>
<dbReference type="PANTHER" id="PTHR23022:SF134">
    <property type="entry name" value="TRANSPOSABLE ELEMENT TC1 TRANSPOSASE"/>
    <property type="match status" value="1"/>
</dbReference>
<dbReference type="SUPFAM" id="SSF46689">
    <property type="entry name" value="Homeodomain-like"/>
    <property type="match status" value="1"/>
</dbReference>
<evidence type="ECO:0000313" key="4">
    <source>
        <dbReference type="Proteomes" id="UP000018467"/>
    </source>
</evidence>
<name>A0A3B1J6D3_ASTMX</name>
<dbReference type="Bgee" id="ENSAMXG00000041044">
    <property type="expression patterns" value="Expressed in camera-type eye and 7 other cell types or tissues"/>
</dbReference>
<dbReference type="Gene3D" id="3.30.420.10">
    <property type="entry name" value="Ribonuclease H-like superfamily/Ribonuclease H"/>
    <property type="match status" value="1"/>
</dbReference>
<dbReference type="InterPro" id="IPR052338">
    <property type="entry name" value="Transposase_5"/>
</dbReference>
<sequence>MGKQRDLSTGIVAQIQALRQQGLTQTKIAEQLGISQSSVCKALKKNCSKRTNCSGVRKTSARDTAVCKALKKNCSKRTNCSGVRKTSARDNKQLRKIAVSNRFKSTSELTDLWNKQTSADVSRSTTYRRLRELGFKSRVPAVKPMLNKKQMEKRLKWAKEHGEWTAEDWQKVVFSDESRFCISFGDQGPRVWRRGGETYNHECVKRSVKFSQSVMVWGCMSAQGVGKLCFLKKTVNAAVYQDVLETFLIPTVEEQFGEEDFIFQQDLAPAHAAKSTKDWFTKKQLEVLAWPANLPDLNVIENLWAIVKRKIRDRKPTTLDQLKQNIATAWEAVSAETCDKLVKSMPRRLQAVIQAKGAATKY</sequence>
<feature type="domain" description="Tc1-like transposase DDE" evidence="2">
    <location>
        <begin position="172"/>
        <end position="323"/>
    </location>
</feature>
<dbReference type="GO" id="GO:0003677">
    <property type="term" value="F:DNA binding"/>
    <property type="evidence" value="ECO:0007669"/>
    <property type="project" value="InterPro"/>
</dbReference>
<dbReference type="Pfam" id="PF13384">
    <property type="entry name" value="HTH_23"/>
    <property type="match status" value="1"/>
</dbReference>
<dbReference type="InterPro" id="IPR038717">
    <property type="entry name" value="Tc1-like_DDE_dom"/>
</dbReference>
<evidence type="ECO:0000313" key="3">
    <source>
        <dbReference type="Ensembl" id="ENSAMXP00000037798.1"/>
    </source>
</evidence>
<reference evidence="3" key="3">
    <citation type="submission" date="2025-08" db="UniProtKB">
        <authorList>
            <consortium name="Ensembl"/>
        </authorList>
    </citation>
    <scope>IDENTIFICATION</scope>
</reference>
<protein>
    <recommendedName>
        <fullName evidence="5">Transposase Tc1-like domain-containing protein</fullName>
    </recommendedName>
</protein>
<dbReference type="Gene3D" id="1.10.10.60">
    <property type="entry name" value="Homeodomain-like"/>
    <property type="match status" value="1"/>
</dbReference>
<dbReference type="InParanoid" id="A0A3B1J6D3"/>
<proteinExistence type="predicted"/>
<dbReference type="InterPro" id="IPR002492">
    <property type="entry name" value="Transposase_Tc1-like"/>
</dbReference>
<dbReference type="Proteomes" id="UP000018467">
    <property type="component" value="Unassembled WGS sequence"/>
</dbReference>
<dbReference type="InterPro" id="IPR009057">
    <property type="entry name" value="Homeodomain-like_sf"/>
</dbReference>